<dbReference type="EMBL" id="KZ308905">
    <property type="protein sequence ID" value="KAG8235393.1"/>
    <property type="molecule type" value="Genomic_DNA"/>
</dbReference>
<dbReference type="InterPro" id="IPR009003">
    <property type="entry name" value="Peptidase_S1_PA"/>
</dbReference>
<keyword evidence="8" id="KW-1185">Reference proteome</keyword>
<dbReference type="FunFam" id="2.40.10.10:FF:000036">
    <property type="entry name" value="Trypsin beta"/>
    <property type="match status" value="1"/>
</dbReference>
<name>A0A8K0KND8_LADFU</name>
<accession>A0A8K0KND8</accession>
<comment type="caution">
    <text evidence="7">The sequence shown here is derived from an EMBL/GenBank/DDBJ whole genome shotgun (WGS) entry which is preliminary data.</text>
</comment>
<dbReference type="GO" id="GO:0004252">
    <property type="term" value="F:serine-type endopeptidase activity"/>
    <property type="evidence" value="ECO:0007669"/>
    <property type="project" value="InterPro"/>
</dbReference>
<evidence type="ECO:0000313" key="8">
    <source>
        <dbReference type="Proteomes" id="UP000792457"/>
    </source>
</evidence>
<dbReference type="InterPro" id="IPR050430">
    <property type="entry name" value="Peptidase_S1"/>
</dbReference>
<organism evidence="7 8">
    <name type="scientific">Ladona fulva</name>
    <name type="common">Scarce chaser dragonfly</name>
    <name type="synonym">Libellula fulva</name>
    <dbReference type="NCBI Taxonomy" id="123851"/>
    <lineage>
        <taxon>Eukaryota</taxon>
        <taxon>Metazoa</taxon>
        <taxon>Ecdysozoa</taxon>
        <taxon>Arthropoda</taxon>
        <taxon>Hexapoda</taxon>
        <taxon>Insecta</taxon>
        <taxon>Pterygota</taxon>
        <taxon>Palaeoptera</taxon>
        <taxon>Odonata</taxon>
        <taxon>Epiprocta</taxon>
        <taxon>Anisoptera</taxon>
        <taxon>Libelluloidea</taxon>
        <taxon>Libellulidae</taxon>
        <taxon>Ladona</taxon>
    </lineage>
</organism>
<dbReference type="Gene3D" id="2.40.10.10">
    <property type="entry name" value="Trypsin-like serine proteases"/>
    <property type="match status" value="1"/>
</dbReference>
<dbReference type="SMART" id="SM00020">
    <property type="entry name" value="Tryp_SPc"/>
    <property type="match status" value="1"/>
</dbReference>
<comment type="subcellular location">
    <subcellularLocation>
        <location evidence="1">Secreted</location>
        <location evidence="1">Extracellular space</location>
    </subcellularLocation>
</comment>
<dbReference type="AlphaFoldDB" id="A0A8K0KND8"/>
<evidence type="ECO:0000256" key="1">
    <source>
        <dbReference type="ARBA" id="ARBA00004239"/>
    </source>
</evidence>
<dbReference type="PROSITE" id="PS00135">
    <property type="entry name" value="TRYPSIN_SER"/>
    <property type="match status" value="1"/>
</dbReference>
<dbReference type="GO" id="GO:0006508">
    <property type="term" value="P:proteolysis"/>
    <property type="evidence" value="ECO:0007669"/>
    <property type="project" value="UniProtKB-KW"/>
</dbReference>
<dbReference type="OrthoDB" id="8440449at2759"/>
<evidence type="ECO:0000259" key="6">
    <source>
        <dbReference type="PROSITE" id="PS50240"/>
    </source>
</evidence>
<evidence type="ECO:0000256" key="4">
    <source>
        <dbReference type="ARBA" id="ARBA00022825"/>
    </source>
</evidence>
<dbReference type="PANTHER" id="PTHR24276:SF98">
    <property type="entry name" value="FI18310P1-RELATED"/>
    <property type="match status" value="1"/>
</dbReference>
<keyword evidence="3" id="KW-0378">Hydrolase</keyword>
<keyword evidence="2" id="KW-0645">Protease</keyword>
<sequence length="110" mass="12078">MHVDLKADWRDINGEAPDDLLKVSIQIWNQDECNRIYNEIHINVCPEQICAGTEEGGEGSCSGDSGGPLFVDGKVIGLVSFAKGCSLKDWPTVYTRVSAYIDWINSKVSS</sequence>
<dbReference type="InterPro" id="IPR033116">
    <property type="entry name" value="TRYPSIN_SER"/>
</dbReference>
<dbReference type="Pfam" id="PF00089">
    <property type="entry name" value="Trypsin"/>
    <property type="match status" value="1"/>
</dbReference>
<evidence type="ECO:0000256" key="3">
    <source>
        <dbReference type="ARBA" id="ARBA00022801"/>
    </source>
</evidence>
<dbReference type="Proteomes" id="UP000792457">
    <property type="component" value="Unassembled WGS sequence"/>
</dbReference>
<keyword evidence="4" id="KW-0720">Serine protease</keyword>
<reference evidence="7" key="2">
    <citation type="submission" date="2017-10" db="EMBL/GenBank/DDBJ databases">
        <title>Ladona fulva Genome sequencing and assembly.</title>
        <authorList>
            <person name="Murali S."/>
            <person name="Richards S."/>
            <person name="Bandaranaike D."/>
            <person name="Bellair M."/>
            <person name="Blankenburg K."/>
            <person name="Chao H."/>
            <person name="Dinh H."/>
            <person name="Doddapaneni H."/>
            <person name="Dugan-Rocha S."/>
            <person name="Elkadiri S."/>
            <person name="Gnanaolivu R."/>
            <person name="Hernandez B."/>
            <person name="Skinner E."/>
            <person name="Javaid M."/>
            <person name="Lee S."/>
            <person name="Li M."/>
            <person name="Ming W."/>
            <person name="Munidasa M."/>
            <person name="Muniz J."/>
            <person name="Nguyen L."/>
            <person name="Hughes D."/>
            <person name="Osuji N."/>
            <person name="Pu L.-L."/>
            <person name="Puazo M."/>
            <person name="Qu C."/>
            <person name="Quiroz J."/>
            <person name="Raj R."/>
            <person name="Weissenberger G."/>
            <person name="Xin Y."/>
            <person name="Zou X."/>
            <person name="Han Y."/>
            <person name="Worley K."/>
            <person name="Muzny D."/>
            <person name="Gibbs R."/>
        </authorList>
    </citation>
    <scope>NUCLEOTIDE SEQUENCE</scope>
    <source>
        <strain evidence="7">Sampled in the wild</strain>
    </source>
</reference>
<evidence type="ECO:0000256" key="2">
    <source>
        <dbReference type="ARBA" id="ARBA00022670"/>
    </source>
</evidence>
<protein>
    <recommendedName>
        <fullName evidence="6">Peptidase S1 domain-containing protein</fullName>
    </recommendedName>
</protein>
<dbReference type="InterPro" id="IPR043504">
    <property type="entry name" value="Peptidase_S1_PA_chymotrypsin"/>
</dbReference>
<dbReference type="PROSITE" id="PS50240">
    <property type="entry name" value="TRYPSIN_DOM"/>
    <property type="match status" value="1"/>
</dbReference>
<gene>
    <name evidence="7" type="ORF">J437_LFUL009252</name>
</gene>
<dbReference type="InterPro" id="IPR001254">
    <property type="entry name" value="Trypsin_dom"/>
</dbReference>
<evidence type="ECO:0000313" key="7">
    <source>
        <dbReference type="EMBL" id="KAG8235393.1"/>
    </source>
</evidence>
<dbReference type="SUPFAM" id="SSF50494">
    <property type="entry name" value="Trypsin-like serine proteases"/>
    <property type="match status" value="1"/>
</dbReference>
<dbReference type="GO" id="GO:0005576">
    <property type="term" value="C:extracellular region"/>
    <property type="evidence" value="ECO:0007669"/>
    <property type="project" value="UniProtKB-SubCell"/>
</dbReference>
<evidence type="ECO:0000256" key="5">
    <source>
        <dbReference type="ARBA" id="ARBA00023157"/>
    </source>
</evidence>
<feature type="domain" description="Peptidase S1" evidence="6">
    <location>
        <begin position="1"/>
        <end position="109"/>
    </location>
</feature>
<proteinExistence type="predicted"/>
<keyword evidence="5" id="KW-1015">Disulfide bond</keyword>
<dbReference type="PANTHER" id="PTHR24276">
    <property type="entry name" value="POLYSERASE-RELATED"/>
    <property type="match status" value="1"/>
</dbReference>
<reference evidence="7" key="1">
    <citation type="submission" date="2013-04" db="EMBL/GenBank/DDBJ databases">
        <authorList>
            <person name="Qu J."/>
            <person name="Murali S.C."/>
            <person name="Bandaranaike D."/>
            <person name="Bellair M."/>
            <person name="Blankenburg K."/>
            <person name="Chao H."/>
            <person name="Dinh H."/>
            <person name="Doddapaneni H."/>
            <person name="Downs B."/>
            <person name="Dugan-Rocha S."/>
            <person name="Elkadiri S."/>
            <person name="Gnanaolivu R.D."/>
            <person name="Hernandez B."/>
            <person name="Javaid M."/>
            <person name="Jayaseelan J.C."/>
            <person name="Lee S."/>
            <person name="Li M."/>
            <person name="Ming W."/>
            <person name="Munidasa M."/>
            <person name="Muniz J."/>
            <person name="Nguyen L."/>
            <person name="Ongeri F."/>
            <person name="Osuji N."/>
            <person name="Pu L.-L."/>
            <person name="Puazo M."/>
            <person name="Qu C."/>
            <person name="Quiroz J."/>
            <person name="Raj R."/>
            <person name="Weissenberger G."/>
            <person name="Xin Y."/>
            <person name="Zou X."/>
            <person name="Han Y."/>
            <person name="Richards S."/>
            <person name="Worley K."/>
            <person name="Muzny D."/>
            <person name="Gibbs R."/>
        </authorList>
    </citation>
    <scope>NUCLEOTIDE SEQUENCE</scope>
    <source>
        <strain evidence="7">Sampled in the wild</strain>
    </source>
</reference>